<evidence type="ECO:0000313" key="1">
    <source>
        <dbReference type="EMBL" id="CAH2072012.1"/>
    </source>
</evidence>
<reference evidence="1" key="1">
    <citation type="submission" date="2022-03" db="EMBL/GenBank/DDBJ databases">
        <authorList>
            <person name="Martin H S."/>
        </authorList>
    </citation>
    <scope>NUCLEOTIDE SEQUENCE</scope>
</reference>
<keyword evidence="2" id="KW-1185">Reference proteome</keyword>
<evidence type="ECO:0000313" key="2">
    <source>
        <dbReference type="Proteomes" id="UP000837857"/>
    </source>
</evidence>
<dbReference type="Proteomes" id="UP000837857">
    <property type="component" value="Chromosome 6"/>
</dbReference>
<sequence>MDRLITRERRHGGVIKIDKEQRAGKRIGAGKQWSPRAPAASICHARCQLSGGLSTVTWQTPPTAGIRCAIRTHVGH</sequence>
<accession>A0ABN8J390</accession>
<dbReference type="EMBL" id="OW152818">
    <property type="protein sequence ID" value="CAH2072012.1"/>
    <property type="molecule type" value="Genomic_DNA"/>
</dbReference>
<protein>
    <submittedName>
        <fullName evidence="1">Uncharacterized protein</fullName>
    </submittedName>
</protein>
<feature type="non-terminal residue" evidence="1">
    <location>
        <position position="76"/>
    </location>
</feature>
<organism evidence="1 2">
    <name type="scientific">Iphiclides podalirius</name>
    <name type="common">scarce swallowtail</name>
    <dbReference type="NCBI Taxonomy" id="110791"/>
    <lineage>
        <taxon>Eukaryota</taxon>
        <taxon>Metazoa</taxon>
        <taxon>Ecdysozoa</taxon>
        <taxon>Arthropoda</taxon>
        <taxon>Hexapoda</taxon>
        <taxon>Insecta</taxon>
        <taxon>Pterygota</taxon>
        <taxon>Neoptera</taxon>
        <taxon>Endopterygota</taxon>
        <taxon>Lepidoptera</taxon>
        <taxon>Glossata</taxon>
        <taxon>Ditrysia</taxon>
        <taxon>Papilionoidea</taxon>
        <taxon>Papilionidae</taxon>
        <taxon>Papilioninae</taxon>
        <taxon>Iphiclides</taxon>
    </lineage>
</organism>
<proteinExistence type="predicted"/>
<gene>
    <name evidence="1" type="ORF">IPOD504_LOCUS15363</name>
</gene>
<name>A0ABN8J390_9NEOP</name>